<evidence type="ECO:0000313" key="3">
    <source>
        <dbReference type="Proteomes" id="UP000184038"/>
    </source>
</evidence>
<protein>
    <submittedName>
        <fullName evidence="2">Uncharacterized protein</fullName>
    </submittedName>
</protein>
<feature type="transmembrane region" description="Helical" evidence="1">
    <location>
        <begin position="46"/>
        <end position="68"/>
    </location>
</feature>
<feature type="transmembrane region" description="Helical" evidence="1">
    <location>
        <begin position="100"/>
        <end position="117"/>
    </location>
</feature>
<evidence type="ECO:0000313" key="2">
    <source>
        <dbReference type="EMBL" id="SHM08152.1"/>
    </source>
</evidence>
<keyword evidence="1" id="KW-0812">Transmembrane</keyword>
<gene>
    <name evidence="2" type="ORF">SAMN02746066_00675</name>
</gene>
<feature type="transmembrane region" description="Helical" evidence="1">
    <location>
        <begin position="6"/>
        <end position="25"/>
    </location>
</feature>
<accession>A0A1M7FVK6</accession>
<keyword evidence="1" id="KW-1133">Transmembrane helix</keyword>
<evidence type="ECO:0000256" key="1">
    <source>
        <dbReference type="SAM" id="Phobius"/>
    </source>
</evidence>
<keyword evidence="1" id="KW-0472">Membrane</keyword>
<keyword evidence="3" id="KW-1185">Reference proteome</keyword>
<reference evidence="2 3" key="1">
    <citation type="submission" date="2016-11" db="EMBL/GenBank/DDBJ databases">
        <authorList>
            <person name="Jaros S."/>
            <person name="Januszkiewicz K."/>
            <person name="Wedrychowicz H."/>
        </authorList>
    </citation>
    <scope>NUCLEOTIDE SEQUENCE [LARGE SCALE GENOMIC DNA]</scope>
    <source>
        <strain evidence="2 3">DSM 15930</strain>
    </source>
</reference>
<dbReference type="AlphaFoldDB" id="A0A1M7FVK6"/>
<dbReference type="EMBL" id="FRCP01000006">
    <property type="protein sequence ID" value="SHM08152.1"/>
    <property type="molecule type" value="Genomic_DNA"/>
</dbReference>
<proteinExistence type="predicted"/>
<feature type="transmembrane region" description="Helical" evidence="1">
    <location>
        <begin position="74"/>
        <end position="93"/>
    </location>
</feature>
<feature type="transmembrane region" description="Helical" evidence="1">
    <location>
        <begin position="123"/>
        <end position="141"/>
    </location>
</feature>
<organism evidence="2 3">
    <name type="scientific">Anaerosporobacter mobilis DSM 15930</name>
    <dbReference type="NCBI Taxonomy" id="1120996"/>
    <lineage>
        <taxon>Bacteria</taxon>
        <taxon>Bacillati</taxon>
        <taxon>Bacillota</taxon>
        <taxon>Clostridia</taxon>
        <taxon>Lachnospirales</taxon>
        <taxon>Lachnospiraceae</taxon>
        <taxon>Anaerosporobacter</taxon>
    </lineage>
</organism>
<dbReference type="Proteomes" id="UP000184038">
    <property type="component" value="Unassembled WGS sequence"/>
</dbReference>
<sequence>MDFNWINVGNLVVIMCLIAINVIAVRKKVSESFCSKYPVINIFEQIGRYGSMAFMIFPAFTKGWKFGFMSVMEMLIWMCSTVLLLAIYGLLWIKKSSGGVGILYGLAIVPVILFLLNGILLRHVALVAASLIFGVFHFTIIKENV</sequence>
<dbReference type="STRING" id="1120996.SAMN02746066_00675"/>
<name>A0A1M7FVK6_9FIRM</name>
<dbReference type="RefSeq" id="WP_073282834.1">
    <property type="nucleotide sequence ID" value="NZ_FRCP01000006.1"/>
</dbReference>
<dbReference type="OrthoDB" id="1912208at2"/>